<evidence type="ECO:0000256" key="5">
    <source>
        <dbReference type="SAM" id="MobiDB-lite"/>
    </source>
</evidence>
<proteinExistence type="inferred from homology"/>
<dbReference type="InterPro" id="IPR019160">
    <property type="entry name" value="Sec3_CC"/>
</dbReference>
<dbReference type="Gene3D" id="2.30.29.90">
    <property type="match status" value="1"/>
</dbReference>
<gene>
    <name evidence="7" type="ORF">GOMPHAMPRED_002190</name>
</gene>
<dbReference type="SMART" id="SM01313">
    <property type="entry name" value="Sec3-PIP2_bind"/>
    <property type="match status" value="1"/>
</dbReference>
<feature type="compositionally biased region" description="Polar residues" evidence="5">
    <location>
        <begin position="427"/>
        <end position="452"/>
    </location>
</feature>
<feature type="compositionally biased region" description="Pro residues" evidence="5">
    <location>
        <begin position="213"/>
        <end position="227"/>
    </location>
</feature>
<comment type="similarity">
    <text evidence="1">Belongs to the SEC3 family.</text>
</comment>
<dbReference type="PANTHER" id="PTHR16092">
    <property type="entry name" value="SEC3/SYNTAXIN-RELATED"/>
    <property type="match status" value="1"/>
</dbReference>
<feature type="compositionally biased region" description="Polar residues" evidence="5">
    <location>
        <begin position="297"/>
        <end position="320"/>
    </location>
</feature>
<dbReference type="EMBL" id="CAJPDQ010000016">
    <property type="protein sequence ID" value="CAF9920967.1"/>
    <property type="molecule type" value="Genomic_DNA"/>
</dbReference>
<feature type="compositionally biased region" description="Polar residues" evidence="5">
    <location>
        <begin position="242"/>
        <end position="260"/>
    </location>
</feature>
<dbReference type="GO" id="GO:0006893">
    <property type="term" value="P:Golgi to plasma membrane transport"/>
    <property type="evidence" value="ECO:0007669"/>
    <property type="project" value="TreeGrafter"/>
</dbReference>
<feature type="region of interest" description="Disordered" evidence="5">
    <location>
        <begin position="553"/>
        <end position="631"/>
    </location>
</feature>
<dbReference type="FunFam" id="2.30.29.90:FF:000003">
    <property type="entry name" value="Exocyst complex component Sec3"/>
    <property type="match status" value="1"/>
</dbReference>
<dbReference type="OrthoDB" id="27109at2759"/>
<dbReference type="PANTHER" id="PTHR16092:SF14">
    <property type="entry name" value="EXOCYST COMPLEX COMPONENT 1 ISOFORM X1"/>
    <property type="match status" value="1"/>
</dbReference>
<keyword evidence="3" id="KW-0268">Exocytosis</keyword>
<feature type="domain" description="Exocyst complex component Sec3 PIP2-binding N-terminal" evidence="6">
    <location>
        <begin position="75"/>
        <end position="176"/>
    </location>
</feature>
<name>A0A8H3F950_9LECA</name>
<evidence type="ECO:0000259" key="6">
    <source>
        <dbReference type="SMART" id="SM01313"/>
    </source>
</evidence>
<dbReference type="GO" id="GO:0005546">
    <property type="term" value="F:phosphatidylinositol-4,5-bisphosphate binding"/>
    <property type="evidence" value="ECO:0007669"/>
    <property type="project" value="TreeGrafter"/>
</dbReference>
<feature type="compositionally biased region" description="Polar residues" evidence="5">
    <location>
        <begin position="396"/>
        <end position="409"/>
    </location>
</feature>
<feature type="compositionally biased region" description="Polar residues" evidence="5">
    <location>
        <begin position="562"/>
        <end position="578"/>
    </location>
</feature>
<dbReference type="Pfam" id="PF20654">
    <property type="entry name" value="Sec3_C-term"/>
    <property type="match status" value="1"/>
</dbReference>
<evidence type="ECO:0000256" key="4">
    <source>
        <dbReference type="ARBA" id="ARBA00023054"/>
    </source>
</evidence>
<feature type="compositionally biased region" description="Low complexity" evidence="5">
    <location>
        <begin position="463"/>
        <end position="475"/>
    </location>
</feature>
<accession>A0A8H3F950</accession>
<evidence type="ECO:0000256" key="1">
    <source>
        <dbReference type="ARBA" id="ARBA00006518"/>
    </source>
</evidence>
<dbReference type="GO" id="GO:0005886">
    <property type="term" value="C:plasma membrane"/>
    <property type="evidence" value="ECO:0007669"/>
    <property type="project" value="TreeGrafter"/>
</dbReference>
<keyword evidence="2" id="KW-0813">Transport</keyword>
<evidence type="ECO:0000313" key="7">
    <source>
        <dbReference type="EMBL" id="CAF9920967.1"/>
    </source>
</evidence>
<feature type="region of interest" description="Disordered" evidence="5">
    <location>
        <begin position="59"/>
        <end position="78"/>
    </location>
</feature>
<organism evidence="7 8">
    <name type="scientific">Gomphillus americanus</name>
    <dbReference type="NCBI Taxonomy" id="1940652"/>
    <lineage>
        <taxon>Eukaryota</taxon>
        <taxon>Fungi</taxon>
        <taxon>Dikarya</taxon>
        <taxon>Ascomycota</taxon>
        <taxon>Pezizomycotina</taxon>
        <taxon>Lecanoromycetes</taxon>
        <taxon>OSLEUM clade</taxon>
        <taxon>Ostropomycetidae</taxon>
        <taxon>Ostropales</taxon>
        <taxon>Graphidaceae</taxon>
        <taxon>Gomphilloideae</taxon>
        <taxon>Gomphillus</taxon>
    </lineage>
</organism>
<feature type="compositionally biased region" description="Basic and acidic residues" evidence="5">
    <location>
        <begin position="615"/>
        <end position="631"/>
    </location>
</feature>
<dbReference type="Proteomes" id="UP000664169">
    <property type="component" value="Unassembled WGS sequence"/>
</dbReference>
<keyword evidence="8" id="KW-1185">Reference proteome</keyword>
<sequence length="1415" mass="156415">MNGLRARGVSNGTATGDTVADRAALFEDEKRRIIESCFTKREPDGAFAESYITHIRVTEDAGCPSTPPPPDSASENKKSRAIIVAVKRSGRVRLHKARENPQGTFSIGKTWVLDDLTAIDSWTGVIPTTHDEQQRKDWAGSTGVLLTIGKPYFWQIATQKEKDFFVGSLIKIYRKYTKGREPRLGGFTSKELSDFGVTGQPPPLIAAQRSPAPAEPSPYASPSPAPSPFVERSRNRELRPPSSDSNNTIPSGYVRSSGTTFRGDDASSRFQEMRNVSNASSIKEEARPPTDREESVTSKFTFNSSKESLPQDTPGSSISNEKPKVNGSFSTFSRNRDGPVVGRTSESPRRVPSTEQGFDARPKSPERRSGYASRVVSESSDAREALPERRRPPIASGSSTPFSSTNTQAPPLVTADSTEHLKANLGSGPSVNDKSKDSPMNGSLNGDTTQSEFVRLRNISEALSPVSPLDSVVSPLSPPPLPEEHRPGLGPMIRKKKSAKEIADTFRKAASTVNGFKPRIGGAADRLLREGLIAKSSDGVGGDGITGVFVARPKDTLKSAEPTPTTNGPRSHLGTTSLAKDDKDGSASPATVLDKDRLSVNLTPEPLSISTAAEKSTRVESTKEVPEKRKPLPDRSAHYAKIFGCDPVLLEGRTAEVDGVLDDFGWTSTFVDGASRKTVEELQTDIKRDIAKLESGSWLSVMETGDDRVAQISKLIDDALRECDELDGLLTLYNVELGTLAEDVAYIEAQSQGLQVQTANQRLLQTELQSLLDTIAIPERQLEILERSNHDSQNFIQEIGGALVQLYKAMITIDPSIKTSEDKDATNRINADVSNMRAVRDQKDKYSRASLAFAQTFNENMVWKFRSGQQSIKSVLQSQKMQFLAGEKIDHSIRSRWREELLYYSPIILFEREVRKEEHEDLLQRYAQLAADPYREQFRAVVQAWQRDTKTASGSEEILFTSQEKEPEGMTRKLTVKRSKTVLKAEGPKGLGIDRDQGGKLEAHRAFSGALLDLSRAILLEQNFVTEFFHLHSGQDADFPELIEKASSGAHTHTDLIVSRGYESNRDIAKQTKYIVGQIFPDWDRTLRSTIDQVISDDILNSFGVLFSIQDRASSLSSTSQEFLTSSLAQVEEYVSKKIRDLIKDQVKAIDDQKVRLKKRKGVLSFIKIFPLFVKSIEAQLPNGLSPETKIRKVIAEHYTYINSHIFQSLKAIAKDSGISGMGSHKPQGLQGATDAEDKEILNYHILLIENTHHYIEDVPDIPDEAIQAGRDIARKEMEEHLGLYVSVVLRRPLGKLLDFIESTENLVKTANGGTASIADRASHSKSVFKRILSSYDSKEITKGIDALKKRVNKHFAEADEAIISQTLVAKVLTACKDRYEDVHKRTTTIVNEVYDGSLEIEVKREDIQAAFKRV</sequence>
<evidence type="ECO:0000256" key="2">
    <source>
        <dbReference type="ARBA" id="ARBA00022448"/>
    </source>
</evidence>
<evidence type="ECO:0000313" key="8">
    <source>
        <dbReference type="Proteomes" id="UP000664169"/>
    </source>
</evidence>
<protein>
    <recommendedName>
        <fullName evidence="6">Exocyst complex component Sec3 PIP2-binding N-terminal domain-containing protein</fullName>
    </recommendedName>
</protein>
<dbReference type="GO" id="GO:0000145">
    <property type="term" value="C:exocyst"/>
    <property type="evidence" value="ECO:0007669"/>
    <property type="project" value="InterPro"/>
</dbReference>
<dbReference type="Pfam" id="PF15277">
    <property type="entry name" value="Sec3-PIP2_bind"/>
    <property type="match status" value="1"/>
</dbReference>
<feature type="compositionally biased region" description="Basic and acidic residues" evidence="5">
    <location>
        <begin position="358"/>
        <end position="369"/>
    </location>
</feature>
<feature type="compositionally biased region" description="Basic and acidic residues" evidence="5">
    <location>
        <begin position="380"/>
        <end position="391"/>
    </location>
</feature>
<keyword evidence="4" id="KW-0175">Coiled coil</keyword>
<evidence type="ECO:0000256" key="3">
    <source>
        <dbReference type="ARBA" id="ARBA00022483"/>
    </source>
</evidence>
<dbReference type="GO" id="GO:0006887">
    <property type="term" value="P:exocytosis"/>
    <property type="evidence" value="ECO:0007669"/>
    <property type="project" value="UniProtKB-KW"/>
</dbReference>
<feature type="region of interest" description="Disordered" evidence="5">
    <location>
        <begin position="183"/>
        <end position="500"/>
    </location>
</feature>
<dbReference type="InterPro" id="IPR048628">
    <property type="entry name" value="Sec3_C"/>
</dbReference>
<dbReference type="InterPro" id="IPR028258">
    <property type="entry name" value="Sec3-PIP2_bind"/>
</dbReference>
<feature type="compositionally biased region" description="Basic and acidic residues" evidence="5">
    <location>
        <begin position="282"/>
        <end position="296"/>
    </location>
</feature>
<dbReference type="Pfam" id="PF09763">
    <property type="entry name" value="Sec3_CC"/>
    <property type="match status" value="1"/>
</dbReference>
<comment type="caution">
    <text evidence="7">The sequence shown here is derived from an EMBL/GenBank/DDBJ whole genome shotgun (WGS) entry which is preliminary data.</text>
</comment>
<feature type="compositionally biased region" description="Polar residues" evidence="5">
    <location>
        <begin position="268"/>
        <end position="281"/>
    </location>
</feature>
<dbReference type="CDD" id="cd13315">
    <property type="entry name" value="PH_Sec3"/>
    <property type="match status" value="1"/>
</dbReference>
<reference evidence="7" key="1">
    <citation type="submission" date="2021-03" db="EMBL/GenBank/DDBJ databases">
        <authorList>
            <person name="Tagirdzhanova G."/>
        </authorList>
    </citation>
    <scope>NUCLEOTIDE SEQUENCE</scope>
</reference>